<protein>
    <submittedName>
        <fullName evidence="1">Uncharacterized protein</fullName>
    </submittedName>
</protein>
<reference evidence="1" key="2">
    <citation type="submission" date="2015-06" db="UniProtKB">
        <authorList>
            <consortium name="EnsemblMetazoa"/>
        </authorList>
    </citation>
    <scope>IDENTIFICATION</scope>
</reference>
<reference evidence="2" key="1">
    <citation type="submission" date="2011-08" db="EMBL/GenBank/DDBJ databases">
        <authorList>
            <person name="Rombauts S."/>
        </authorList>
    </citation>
    <scope>NUCLEOTIDE SEQUENCE</scope>
    <source>
        <strain evidence="2">London</strain>
    </source>
</reference>
<dbReference type="EnsemblMetazoa" id="tetur02g01390.1">
    <property type="protein sequence ID" value="tetur02g01390.1"/>
    <property type="gene ID" value="tetur02g01390"/>
</dbReference>
<sequence length="31" mass="3835">MKSYFYYHRPRLLVNLDELLYFLASQDTPIQ</sequence>
<organism evidence="1 2">
    <name type="scientific">Tetranychus urticae</name>
    <name type="common">Two-spotted spider mite</name>
    <dbReference type="NCBI Taxonomy" id="32264"/>
    <lineage>
        <taxon>Eukaryota</taxon>
        <taxon>Metazoa</taxon>
        <taxon>Ecdysozoa</taxon>
        <taxon>Arthropoda</taxon>
        <taxon>Chelicerata</taxon>
        <taxon>Arachnida</taxon>
        <taxon>Acari</taxon>
        <taxon>Acariformes</taxon>
        <taxon>Trombidiformes</taxon>
        <taxon>Prostigmata</taxon>
        <taxon>Eleutherengona</taxon>
        <taxon>Raphignathae</taxon>
        <taxon>Tetranychoidea</taxon>
        <taxon>Tetranychidae</taxon>
        <taxon>Tetranychus</taxon>
    </lineage>
</organism>
<name>T1JUL6_TETUR</name>
<accession>T1JUL6</accession>
<dbReference type="AlphaFoldDB" id="T1JUL6"/>
<dbReference type="Proteomes" id="UP000015104">
    <property type="component" value="Unassembled WGS sequence"/>
</dbReference>
<proteinExistence type="predicted"/>
<keyword evidence="2" id="KW-1185">Reference proteome</keyword>
<dbReference type="EMBL" id="CAEY01000779">
    <property type="status" value="NOT_ANNOTATED_CDS"/>
    <property type="molecule type" value="Genomic_DNA"/>
</dbReference>
<dbReference type="HOGENOM" id="CLU_3399849_0_0_1"/>
<evidence type="ECO:0000313" key="1">
    <source>
        <dbReference type="EnsemblMetazoa" id="tetur02g01390.1"/>
    </source>
</evidence>
<evidence type="ECO:0000313" key="2">
    <source>
        <dbReference type="Proteomes" id="UP000015104"/>
    </source>
</evidence>